<dbReference type="Proteomes" id="UP000018877">
    <property type="component" value="Unassembled WGS sequence"/>
</dbReference>
<dbReference type="AlphaFoldDB" id="A0AB94IR14"/>
<dbReference type="Gene3D" id="3.40.50.150">
    <property type="entry name" value="Vaccinia Virus protein VP39"/>
    <property type="match status" value="1"/>
</dbReference>
<feature type="domain" description="Methyltransferase" evidence="1">
    <location>
        <begin position="95"/>
        <end position="221"/>
    </location>
</feature>
<proteinExistence type="predicted"/>
<reference evidence="2 3" key="1">
    <citation type="journal article" date="2014" name="Environ. Microbiol.">
        <title>The nitrate-ammonifying and nosZ-carrying bacterium Bacillus vireti is a potent source and sink for nitric and nitrous oxide under high nitrate conditions.</title>
        <authorList>
            <person name="Mania D."/>
            <person name="Heylen K."/>
            <person name="van Spanning R.J."/>
            <person name="Frostegard A."/>
        </authorList>
    </citation>
    <scope>NUCLEOTIDE SEQUENCE [LARGE SCALE GENOMIC DNA]</scope>
    <source>
        <strain evidence="2 3">LMG 21834</strain>
    </source>
</reference>
<dbReference type="RefSeq" id="WP_024027727.1">
    <property type="nucleotide sequence ID" value="NZ_ALAN01000054.1"/>
</dbReference>
<evidence type="ECO:0000259" key="1">
    <source>
        <dbReference type="Pfam" id="PF13847"/>
    </source>
</evidence>
<dbReference type="InterPro" id="IPR053173">
    <property type="entry name" value="SAM-binding_MTase"/>
</dbReference>
<keyword evidence="3" id="KW-1185">Reference proteome</keyword>
<keyword evidence="2" id="KW-0489">Methyltransferase</keyword>
<sequence length="393" mass="45468">MFANAKLKSQSFSTYFKSLGIKECQTKEDFWKHVTEVDPFLAKELQPIMDRKLKGNIYEVKNRTLPFSLAVESWTMNFHQALLNWVSQQTYLKPKRILEIGCDNGLLSCRYATMFPDAEIVGIDLCGYGIRCARELAIKQGLNNVSFYQMDFMEVSEHFSLNSFDLIISARTFHEIMGPIMISNYWSLLAYLKENPTYGDSRYLEIVHRLLTEDGLYLSCEQLKNSADLGRWANVLQDAGLHIQWDDSGTIEYHEIGVDRLSPVIVATKRETNLETLEGMEHLYTKGYPLVFEEGRSYKGGTAEFAYQRLGEKTFVKGIQLKVTNHWHVFRLELWETDGFLLVYNYGNMGYHELDILPACAYEEAHQLMEEAVGKFGHLGPLVWYYNLDERPE</sequence>
<dbReference type="SUPFAM" id="SSF53335">
    <property type="entry name" value="S-adenosyl-L-methionine-dependent methyltransferases"/>
    <property type="match status" value="1"/>
</dbReference>
<protein>
    <submittedName>
        <fullName evidence="2">Type 12 methyltransferase</fullName>
    </submittedName>
</protein>
<dbReference type="CDD" id="cd02440">
    <property type="entry name" value="AdoMet_MTases"/>
    <property type="match status" value="1"/>
</dbReference>
<evidence type="ECO:0000313" key="3">
    <source>
        <dbReference type="Proteomes" id="UP000018877"/>
    </source>
</evidence>
<comment type="caution">
    <text evidence="2">The sequence shown here is derived from an EMBL/GenBank/DDBJ whole genome shotgun (WGS) entry which is preliminary data.</text>
</comment>
<evidence type="ECO:0000313" key="2">
    <source>
        <dbReference type="EMBL" id="ETI69427.1"/>
    </source>
</evidence>
<accession>A0AB94IR14</accession>
<keyword evidence="2" id="KW-0808">Transferase</keyword>
<dbReference type="PANTHER" id="PTHR45128">
    <property type="entry name" value="METHYLTRANSFERASE TYPE 11"/>
    <property type="match status" value="1"/>
</dbReference>
<dbReference type="GO" id="GO:0032259">
    <property type="term" value="P:methylation"/>
    <property type="evidence" value="ECO:0007669"/>
    <property type="project" value="UniProtKB-KW"/>
</dbReference>
<dbReference type="InterPro" id="IPR029063">
    <property type="entry name" value="SAM-dependent_MTases_sf"/>
</dbReference>
<organism evidence="2 3">
    <name type="scientific">Neobacillus vireti LMG 21834</name>
    <dbReference type="NCBI Taxonomy" id="1131730"/>
    <lineage>
        <taxon>Bacteria</taxon>
        <taxon>Bacillati</taxon>
        <taxon>Bacillota</taxon>
        <taxon>Bacilli</taxon>
        <taxon>Bacillales</taxon>
        <taxon>Bacillaceae</taxon>
        <taxon>Neobacillus</taxon>
    </lineage>
</organism>
<name>A0AB94IR14_9BACI</name>
<dbReference type="InterPro" id="IPR025714">
    <property type="entry name" value="Methyltranfer_dom"/>
</dbReference>
<dbReference type="EMBL" id="ALAN01000054">
    <property type="protein sequence ID" value="ETI69427.1"/>
    <property type="molecule type" value="Genomic_DNA"/>
</dbReference>
<dbReference type="GO" id="GO:0008168">
    <property type="term" value="F:methyltransferase activity"/>
    <property type="evidence" value="ECO:0007669"/>
    <property type="project" value="UniProtKB-KW"/>
</dbReference>
<dbReference type="PANTHER" id="PTHR45128:SF1">
    <property type="entry name" value="S-ADENOSYLMETHIONINE-DEPENDENT METHYLTRANSFERASE RV2258C"/>
    <property type="match status" value="1"/>
</dbReference>
<gene>
    <name evidence="2" type="ORF">BAVI_07611</name>
</gene>
<dbReference type="Pfam" id="PF13847">
    <property type="entry name" value="Methyltransf_31"/>
    <property type="match status" value="1"/>
</dbReference>